<evidence type="ECO:0000313" key="5">
    <source>
        <dbReference type="Proteomes" id="UP000069935"/>
    </source>
</evidence>
<dbReference type="InterPro" id="IPR036388">
    <property type="entry name" value="WH-like_DNA-bd_sf"/>
</dbReference>
<gene>
    <name evidence="4" type="ORF">AL072_32955</name>
</gene>
<feature type="domain" description="Initiator Rep protein WH1" evidence="3">
    <location>
        <begin position="94"/>
        <end position="187"/>
    </location>
</feature>
<feature type="compositionally biased region" description="Polar residues" evidence="2">
    <location>
        <begin position="308"/>
        <end position="321"/>
    </location>
</feature>
<comment type="similarity">
    <text evidence="1">Belongs to the initiator RepB protein family.</text>
</comment>
<dbReference type="GO" id="GO:0006270">
    <property type="term" value="P:DNA replication initiation"/>
    <property type="evidence" value="ECO:0007669"/>
    <property type="project" value="InterPro"/>
</dbReference>
<evidence type="ECO:0000313" key="4">
    <source>
        <dbReference type="EMBL" id="ALG75744.1"/>
    </source>
</evidence>
<evidence type="ECO:0000259" key="3">
    <source>
        <dbReference type="Pfam" id="PF01051"/>
    </source>
</evidence>
<dbReference type="Gene3D" id="1.10.10.10">
    <property type="entry name" value="Winged helix-like DNA-binding domain superfamily/Winged helix DNA-binding domain"/>
    <property type="match status" value="1"/>
</dbReference>
<dbReference type="AlphaFoldDB" id="A0AAC9EYT4"/>
<feature type="compositionally biased region" description="Low complexity" evidence="2">
    <location>
        <begin position="292"/>
        <end position="307"/>
    </location>
</feature>
<name>A0AAC9EYT4_9PROT</name>
<dbReference type="InterPro" id="IPR036390">
    <property type="entry name" value="WH_DNA-bd_sf"/>
</dbReference>
<protein>
    <recommendedName>
        <fullName evidence="3">Initiator Rep protein WH1 domain-containing protein</fullName>
    </recommendedName>
</protein>
<accession>A0AAC9EYT4</accession>
<evidence type="ECO:0000256" key="2">
    <source>
        <dbReference type="SAM" id="MobiDB-lite"/>
    </source>
</evidence>
<proteinExistence type="inferred from homology"/>
<dbReference type="Pfam" id="PF21205">
    <property type="entry name" value="Rep3_C"/>
    <property type="match status" value="1"/>
</dbReference>
<dbReference type="KEGG" id="ati:AL072_32955"/>
<dbReference type="GO" id="GO:0003887">
    <property type="term" value="F:DNA-directed DNA polymerase activity"/>
    <property type="evidence" value="ECO:0007669"/>
    <property type="project" value="InterPro"/>
</dbReference>
<dbReference type="SUPFAM" id="SSF46785">
    <property type="entry name" value="Winged helix' DNA-binding domain"/>
    <property type="match status" value="1"/>
</dbReference>
<dbReference type="Proteomes" id="UP000069935">
    <property type="component" value="Chromosome 8"/>
</dbReference>
<feature type="region of interest" description="Disordered" evidence="2">
    <location>
        <begin position="277"/>
        <end position="328"/>
    </location>
</feature>
<dbReference type="InterPro" id="IPR000525">
    <property type="entry name" value="Initiator_Rep_WH1"/>
</dbReference>
<evidence type="ECO:0000256" key="1">
    <source>
        <dbReference type="ARBA" id="ARBA00038283"/>
    </source>
</evidence>
<reference evidence="4 5" key="2">
    <citation type="journal article" date="2016" name="Genome Announc.">
        <title>Complete Genome Sequence of a Strain of Azospirillum thiophilum Isolated from a Sulfide Spring.</title>
        <authorList>
            <person name="Fomenkov A."/>
            <person name="Vincze T."/>
            <person name="Grabovich M."/>
            <person name="Anton B.P."/>
            <person name="Dubinina G."/>
            <person name="Orlova M."/>
            <person name="Belousova E."/>
            <person name="Roberts R.J."/>
        </authorList>
    </citation>
    <scope>NUCLEOTIDE SEQUENCE [LARGE SCALE GENOMIC DNA]</scope>
    <source>
        <strain evidence="4 5">BV-S</strain>
    </source>
</reference>
<sequence>MPKAVGATVVRRVVEPGKPDPGPLSATEQQLYTLLIALAYPRIMETEVHTFTLAHIRRAWTYRMRIPDSAQRAADDAAADGTDNPLSVALAGGHRSYDRLRTMFDRLLTTLVEWDMWGEDGRPGWAKSTLLASCSVQEGADGDLVVKYAFAPHLRPLIGDPALYSNLRLRVLFAFTSSYAIPLYEWAQRFADRRTLPWRETMTVGRLRELLDVTPGTLKDWAQLRRRALDPAIQQVNAYSEFDLDYEVIRAKERGAPVEEVVWQIKRKSRESLYALTYKTADRQKPKDAPGASTRPAKSPAPSAATTNKNNTSAPVAQRPSQFGGWKL</sequence>
<reference evidence="5" key="1">
    <citation type="submission" date="2015-08" db="EMBL/GenBank/DDBJ databases">
        <title>Complete Genome Sequence of Azospirillum thiophilum BV-S.</title>
        <authorList>
            <person name="Fomenkov A."/>
            <person name="Vincze T."/>
            <person name="Grabovich M."/>
            <person name="Dubinina G."/>
            <person name="Orlova M."/>
            <person name="Belousova E."/>
            <person name="Roberts R.J."/>
        </authorList>
    </citation>
    <scope>NUCLEOTIDE SEQUENCE [LARGE SCALE GENOMIC DNA]</scope>
    <source>
        <strain evidence="5">BV-S</strain>
    </source>
</reference>
<keyword evidence="5" id="KW-1185">Reference proteome</keyword>
<dbReference type="Pfam" id="PF01051">
    <property type="entry name" value="Rep3_N"/>
    <property type="match status" value="1"/>
</dbReference>
<dbReference type="EMBL" id="CP012408">
    <property type="protein sequence ID" value="ALG75744.1"/>
    <property type="molecule type" value="Genomic_DNA"/>
</dbReference>
<organism evidence="4 5">
    <name type="scientific">Azospirillum thiophilum</name>
    <dbReference type="NCBI Taxonomy" id="528244"/>
    <lineage>
        <taxon>Bacteria</taxon>
        <taxon>Pseudomonadati</taxon>
        <taxon>Pseudomonadota</taxon>
        <taxon>Alphaproteobacteria</taxon>
        <taxon>Rhodospirillales</taxon>
        <taxon>Azospirillaceae</taxon>
        <taxon>Azospirillum</taxon>
    </lineage>
</organism>